<keyword evidence="2" id="KW-1133">Transmembrane helix</keyword>
<keyword evidence="4" id="KW-1185">Reference proteome</keyword>
<dbReference type="EMBL" id="RJVP01000003">
    <property type="protein sequence ID" value="ROH86286.1"/>
    <property type="molecule type" value="Genomic_DNA"/>
</dbReference>
<comment type="caution">
    <text evidence="3">The sequence shown here is derived from an EMBL/GenBank/DDBJ whole genome shotgun (WGS) entry which is preliminary data.</text>
</comment>
<dbReference type="Proteomes" id="UP000275137">
    <property type="component" value="Unassembled WGS sequence"/>
</dbReference>
<evidence type="ECO:0000256" key="2">
    <source>
        <dbReference type="SAM" id="Phobius"/>
    </source>
</evidence>
<proteinExistence type="predicted"/>
<evidence type="ECO:0000313" key="3">
    <source>
        <dbReference type="EMBL" id="ROH86286.1"/>
    </source>
</evidence>
<reference evidence="3 4" key="1">
    <citation type="submission" date="2018-10" db="EMBL/GenBank/DDBJ databases">
        <authorList>
            <person name="Chen W.-M."/>
        </authorList>
    </citation>
    <scope>NUCLEOTIDE SEQUENCE [LARGE SCALE GENOMIC DNA]</scope>
    <source>
        <strain evidence="3 4">H-5</strain>
    </source>
</reference>
<gene>
    <name evidence="3" type="ORF">ED236_07570</name>
</gene>
<feature type="region of interest" description="Disordered" evidence="1">
    <location>
        <begin position="87"/>
        <end position="129"/>
    </location>
</feature>
<evidence type="ECO:0000256" key="1">
    <source>
        <dbReference type="SAM" id="MobiDB-lite"/>
    </source>
</evidence>
<keyword evidence="2" id="KW-0472">Membrane</keyword>
<name>A0A3N0V0F2_9PROT</name>
<dbReference type="AlphaFoldDB" id="A0A3N0V0F2"/>
<feature type="transmembrane region" description="Helical" evidence="2">
    <location>
        <begin position="21"/>
        <end position="46"/>
    </location>
</feature>
<protein>
    <submittedName>
        <fullName evidence="3">Uncharacterized protein</fullName>
    </submittedName>
</protein>
<keyword evidence="2" id="KW-0812">Transmembrane</keyword>
<organism evidence="3 4">
    <name type="scientific">Pseudomethylobacillus aquaticus</name>
    <dbReference type="NCBI Taxonomy" id="2676064"/>
    <lineage>
        <taxon>Bacteria</taxon>
        <taxon>Pseudomonadati</taxon>
        <taxon>Pseudomonadota</taxon>
        <taxon>Betaproteobacteria</taxon>
        <taxon>Nitrosomonadales</taxon>
        <taxon>Methylophilaceae</taxon>
        <taxon>Pseudomethylobacillus</taxon>
    </lineage>
</organism>
<feature type="transmembrane region" description="Helical" evidence="2">
    <location>
        <begin position="52"/>
        <end position="70"/>
    </location>
</feature>
<evidence type="ECO:0000313" key="4">
    <source>
        <dbReference type="Proteomes" id="UP000275137"/>
    </source>
</evidence>
<sequence>MRQTIYGKGAEAYQTATARRLYALSLLKLADKFFWAPLAVLVATAFTVQLDALAAQLFIAVVLCVTALFLRDQGLKIIDAIPKKAKKAQSTARLKSASARKKSNAEKVDPQRAQPTPQADGPASGGPTA</sequence>
<accession>A0A3N0V0F2</accession>